<dbReference type="AlphaFoldDB" id="A0A9N8CRL6"/>
<dbReference type="RefSeq" id="WP_239177292.1">
    <property type="nucleotide sequence ID" value="NZ_CAHPQT010000021.1"/>
</dbReference>
<proteinExistence type="predicted"/>
<reference evidence="1" key="1">
    <citation type="submission" date="2020-05" db="EMBL/GenBank/DDBJ databases">
        <authorList>
            <person name="Delgado-Blas J."/>
        </authorList>
    </citation>
    <scope>NUCLEOTIDE SEQUENCE</scope>
    <source>
        <strain evidence="1">BB1459</strain>
        <strain evidence="2">BB1480</strain>
    </source>
</reference>
<dbReference type="Proteomes" id="UP000834503">
    <property type="component" value="Unassembled WGS sequence"/>
</dbReference>
<dbReference type="EMBL" id="CAIIUA010000001">
    <property type="protein sequence ID" value="CAC9236294.1"/>
    <property type="molecule type" value="Genomic_DNA"/>
</dbReference>
<sequence>MWPFKWDVDDGDTKLALLRTNPESTLLQYVFLVDIAKGVILNSGNCSVKCVKVKDKIYKLILTNNSGSDWYFPFVTNGLGGVGSCEVPIPQNNGALAISTGMNGCALQVNKNDRKFIFFHDSDGTSLGKITVQGECVCRVEYRDYAGPFYSGEQFLKEKKFGDGYFSYYPICVHHENKWKVFYSGVYHSPVSNKYEKLYDVFPCKTSFYDE</sequence>
<accession>A0A9N8CRL6</accession>
<evidence type="ECO:0000313" key="3">
    <source>
        <dbReference type="Proteomes" id="UP000834503"/>
    </source>
</evidence>
<name>A0A9N8CRL6_9ENTR</name>
<dbReference type="Proteomes" id="UP000837205">
    <property type="component" value="Unassembled WGS sequence"/>
</dbReference>
<evidence type="ECO:0000313" key="2">
    <source>
        <dbReference type="EMBL" id="CAC9236294.1"/>
    </source>
</evidence>
<gene>
    <name evidence="1" type="ORF">GHA_03419</name>
    <name evidence="2" type="ORF">TML_04455</name>
</gene>
<organism evidence="1 3">
    <name type="scientific">Citrobacter werkmanii</name>
    <dbReference type="NCBI Taxonomy" id="67827"/>
    <lineage>
        <taxon>Bacteria</taxon>
        <taxon>Pseudomonadati</taxon>
        <taxon>Pseudomonadota</taxon>
        <taxon>Gammaproteobacteria</taxon>
        <taxon>Enterobacterales</taxon>
        <taxon>Enterobacteriaceae</taxon>
        <taxon>Citrobacter</taxon>
        <taxon>Citrobacter freundii complex</taxon>
    </lineage>
</organism>
<comment type="caution">
    <text evidence="1">The sequence shown here is derived from an EMBL/GenBank/DDBJ whole genome shotgun (WGS) entry which is preliminary data.</text>
</comment>
<dbReference type="EMBL" id="CAHPQX010000015">
    <property type="protein sequence ID" value="CAB5569702.1"/>
    <property type="molecule type" value="Genomic_DNA"/>
</dbReference>
<protein>
    <submittedName>
        <fullName evidence="1">Uncharacterized protein</fullName>
    </submittedName>
</protein>
<evidence type="ECO:0000313" key="1">
    <source>
        <dbReference type="EMBL" id="CAB5569702.1"/>
    </source>
</evidence>
<evidence type="ECO:0000313" key="4">
    <source>
        <dbReference type="Proteomes" id="UP000837205"/>
    </source>
</evidence>
<keyword evidence="4" id="KW-1185">Reference proteome</keyword>